<evidence type="ECO:0000313" key="22">
    <source>
        <dbReference type="Proteomes" id="UP000193467"/>
    </source>
</evidence>
<dbReference type="EMBL" id="MCGR01000017">
    <property type="protein sequence ID" value="ORY84648.1"/>
    <property type="molecule type" value="Genomic_DNA"/>
</dbReference>
<keyword evidence="10" id="KW-0756">Sterol biosynthesis</keyword>
<keyword evidence="9" id="KW-0560">Oxidoreductase</keyword>
<evidence type="ECO:0000256" key="4">
    <source>
        <dbReference type="ARBA" id="ARBA00022516"/>
    </source>
</evidence>
<dbReference type="FunFam" id="1.20.120.1630:FF:000009">
    <property type="entry name" value="C-14 sterol reductase"/>
    <property type="match status" value="1"/>
</dbReference>
<comment type="similarity">
    <text evidence="2">Belongs to the ERG4/ERG24 family.</text>
</comment>
<evidence type="ECO:0000256" key="10">
    <source>
        <dbReference type="ARBA" id="ARBA00023011"/>
    </source>
</evidence>
<evidence type="ECO:0000256" key="19">
    <source>
        <dbReference type="ARBA" id="ARBA00083315"/>
    </source>
</evidence>
<dbReference type="AlphaFoldDB" id="A0A1Y2FL05"/>
<feature type="transmembrane region" description="Helical" evidence="20">
    <location>
        <begin position="79"/>
        <end position="101"/>
    </location>
</feature>
<gene>
    <name evidence="21" type="ORF">BCR35DRAFT_290191</name>
</gene>
<feature type="transmembrane region" description="Helical" evidence="20">
    <location>
        <begin position="320"/>
        <end position="339"/>
    </location>
</feature>
<evidence type="ECO:0000256" key="16">
    <source>
        <dbReference type="ARBA" id="ARBA00060638"/>
    </source>
</evidence>
<dbReference type="GO" id="GO:0006696">
    <property type="term" value="P:ergosterol biosynthetic process"/>
    <property type="evidence" value="ECO:0007669"/>
    <property type="project" value="TreeGrafter"/>
</dbReference>
<keyword evidence="4" id="KW-0444">Lipid biosynthesis</keyword>
<keyword evidence="14" id="KW-0753">Steroid metabolism</keyword>
<dbReference type="Pfam" id="PF01222">
    <property type="entry name" value="ERG4_ERG24"/>
    <property type="match status" value="1"/>
</dbReference>
<keyword evidence="13" id="KW-1207">Sterol metabolism</keyword>
<dbReference type="PANTHER" id="PTHR21257:SF52">
    <property type="entry name" value="DELTA(14)-STEROL REDUCTASE TM7SF2"/>
    <property type="match status" value="1"/>
</dbReference>
<evidence type="ECO:0000256" key="2">
    <source>
        <dbReference type="ARBA" id="ARBA00005402"/>
    </source>
</evidence>
<feature type="transmembrane region" description="Helical" evidence="20">
    <location>
        <begin position="156"/>
        <end position="173"/>
    </location>
</feature>
<proteinExistence type="inferred from homology"/>
<dbReference type="PROSITE" id="PS01018">
    <property type="entry name" value="STEROL_REDUCT_2"/>
    <property type="match status" value="1"/>
</dbReference>
<dbReference type="InParanoid" id="A0A1Y2FL05"/>
<evidence type="ECO:0000256" key="5">
    <source>
        <dbReference type="ARBA" id="ARBA00022692"/>
    </source>
</evidence>
<evidence type="ECO:0000256" key="20">
    <source>
        <dbReference type="SAM" id="Phobius"/>
    </source>
</evidence>
<feature type="transmembrane region" description="Helical" evidence="20">
    <location>
        <begin position="390"/>
        <end position="416"/>
    </location>
</feature>
<comment type="catalytic activity">
    <reaction evidence="15">
        <text>4,4-dimethyl-5alpha-cholesta-8,24-dien-3beta-ol + NADP(+) = 4,4-dimethyl-5alpha-cholesta-8,14,24-trien-3beta-ol + NADPH + H(+)</text>
        <dbReference type="Rhea" id="RHEA:18561"/>
        <dbReference type="ChEBI" id="CHEBI:15378"/>
        <dbReference type="ChEBI" id="CHEBI:17813"/>
        <dbReference type="ChEBI" id="CHEBI:18364"/>
        <dbReference type="ChEBI" id="CHEBI:57783"/>
        <dbReference type="ChEBI" id="CHEBI:58349"/>
        <dbReference type="EC" id="1.3.1.70"/>
    </reaction>
    <physiologicalReaction direction="right-to-left" evidence="15">
        <dbReference type="Rhea" id="RHEA:18563"/>
    </physiologicalReaction>
</comment>
<dbReference type="EC" id="1.3.1.70" evidence="3"/>
<dbReference type="OrthoDB" id="10262235at2759"/>
<evidence type="ECO:0000256" key="12">
    <source>
        <dbReference type="ARBA" id="ARBA00023136"/>
    </source>
</evidence>
<evidence type="ECO:0000256" key="17">
    <source>
        <dbReference type="ARBA" id="ARBA00074394"/>
    </source>
</evidence>
<evidence type="ECO:0000256" key="6">
    <source>
        <dbReference type="ARBA" id="ARBA00022857"/>
    </source>
</evidence>
<evidence type="ECO:0000256" key="8">
    <source>
        <dbReference type="ARBA" id="ARBA00022989"/>
    </source>
</evidence>
<dbReference type="Proteomes" id="UP000193467">
    <property type="component" value="Unassembled WGS sequence"/>
</dbReference>
<evidence type="ECO:0000256" key="9">
    <source>
        <dbReference type="ARBA" id="ARBA00023002"/>
    </source>
</evidence>
<evidence type="ECO:0000256" key="15">
    <source>
        <dbReference type="ARBA" id="ARBA00052254"/>
    </source>
</evidence>
<accession>A0A1Y2FL05</accession>
<evidence type="ECO:0000313" key="21">
    <source>
        <dbReference type="EMBL" id="ORY84648.1"/>
    </source>
</evidence>
<keyword evidence="12 20" id="KW-0472">Membrane</keyword>
<evidence type="ECO:0000256" key="11">
    <source>
        <dbReference type="ARBA" id="ARBA00023098"/>
    </source>
</evidence>
<dbReference type="STRING" id="106004.A0A1Y2FL05"/>
<reference evidence="21 22" key="1">
    <citation type="submission" date="2016-07" db="EMBL/GenBank/DDBJ databases">
        <title>Pervasive Adenine N6-methylation of Active Genes in Fungi.</title>
        <authorList>
            <consortium name="DOE Joint Genome Institute"/>
            <person name="Mondo S.J."/>
            <person name="Dannebaum R.O."/>
            <person name="Kuo R.C."/>
            <person name="Labutti K."/>
            <person name="Haridas S."/>
            <person name="Kuo A."/>
            <person name="Salamov A."/>
            <person name="Ahrendt S.R."/>
            <person name="Lipzen A."/>
            <person name="Sullivan W."/>
            <person name="Andreopoulos W.B."/>
            <person name="Clum A."/>
            <person name="Lindquist E."/>
            <person name="Daum C."/>
            <person name="Ramamoorthy G.K."/>
            <person name="Gryganskyi A."/>
            <person name="Culley D."/>
            <person name="Magnuson J.K."/>
            <person name="James T.Y."/>
            <person name="O'Malley M.A."/>
            <person name="Stajich J.E."/>
            <person name="Spatafora J.W."/>
            <person name="Visel A."/>
            <person name="Grigoriev I.V."/>
        </authorList>
    </citation>
    <scope>NUCLEOTIDE SEQUENCE [LARGE SCALE GENOMIC DNA]</scope>
    <source>
        <strain evidence="21 22">62-1032</strain>
    </source>
</reference>
<comment type="pathway">
    <text evidence="16">Steroid biosynthesis; zymosterol biosynthesis; zymosterol from lanosterol: step 2/6.</text>
</comment>
<comment type="caution">
    <text evidence="21">The sequence shown here is derived from an EMBL/GenBank/DDBJ whole genome shotgun (WGS) entry which is preliminary data.</text>
</comment>
<evidence type="ECO:0000256" key="7">
    <source>
        <dbReference type="ARBA" id="ARBA00022955"/>
    </source>
</evidence>
<dbReference type="GO" id="GO:0050613">
    <property type="term" value="F:Delta14-sterol reductase activity"/>
    <property type="evidence" value="ECO:0007669"/>
    <property type="project" value="UniProtKB-EC"/>
</dbReference>
<evidence type="ECO:0000256" key="3">
    <source>
        <dbReference type="ARBA" id="ARBA00012413"/>
    </source>
</evidence>
<dbReference type="GO" id="GO:0005789">
    <property type="term" value="C:endoplasmic reticulum membrane"/>
    <property type="evidence" value="ECO:0007669"/>
    <property type="project" value="TreeGrafter"/>
</dbReference>
<evidence type="ECO:0000256" key="18">
    <source>
        <dbReference type="ARBA" id="ARBA00077841"/>
    </source>
</evidence>
<comment type="subcellular location">
    <subcellularLocation>
        <location evidence="1">Membrane</location>
        <topology evidence="1">Multi-pass membrane protein</topology>
    </subcellularLocation>
</comment>
<dbReference type="FunCoup" id="A0A1Y2FL05">
    <property type="interactions" value="149"/>
</dbReference>
<sequence length="450" mass="50829">MASSKPAGSYVAAPRSTNFEFGGTAGALGVTLAVPFFSYWLTLACSENACPAWPMSSFIDFHKQGWEAMSSLDWWKGLWSWQATGVYCAWYFWTVVCWAVLPGKELEGVELRNGKKLKYTHNAFFTMALTLALIAITTFTRGVGPLLYIVNHYTELISAAAAMSFVQACFVYAQSHQSDIAAHFGYKNAIEQPMLALGGNTSSPLYNWFIGRGLNPRIGTFDIKSFNEMRPGLILWVIIDLAFVAKQWNDLGRITDSILLTVAFHSWYVLDAEWNEPAILTTMDITTDGFGFMLAVGDLLWVPFTYSTTARYLALHPVDIGLLGTAGILAVQLVGYTIFRGSNNEKNEFRKGNNPKNRTFLQTERGTKLLTSGWWGLSRHPNYMGDWLMSWAWCLPAGFSSPIPYYYVIFFAILLVHRQMRDDEACAHKYKKDWETYKKIVPSRIIPYIY</sequence>
<keyword evidence="22" id="KW-1185">Reference proteome</keyword>
<organism evidence="21 22">
    <name type="scientific">Leucosporidium creatinivorum</name>
    <dbReference type="NCBI Taxonomy" id="106004"/>
    <lineage>
        <taxon>Eukaryota</taxon>
        <taxon>Fungi</taxon>
        <taxon>Dikarya</taxon>
        <taxon>Basidiomycota</taxon>
        <taxon>Pucciniomycotina</taxon>
        <taxon>Microbotryomycetes</taxon>
        <taxon>Leucosporidiales</taxon>
        <taxon>Leucosporidium</taxon>
    </lineage>
</organism>
<dbReference type="InterPro" id="IPR018083">
    <property type="entry name" value="Sterol_reductase_CS"/>
</dbReference>
<dbReference type="PANTHER" id="PTHR21257">
    <property type="entry name" value="DELTA(14)-STEROL REDUCTASE"/>
    <property type="match status" value="1"/>
</dbReference>
<feature type="transmembrane region" description="Helical" evidence="20">
    <location>
        <begin position="21"/>
        <end position="41"/>
    </location>
</feature>
<evidence type="ECO:0000256" key="13">
    <source>
        <dbReference type="ARBA" id="ARBA00023166"/>
    </source>
</evidence>
<keyword evidence="7" id="KW-0752">Steroid biosynthesis</keyword>
<keyword evidence="8 20" id="KW-1133">Transmembrane helix</keyword>
<protein>
    <recommendedName>
        <fullName evidence="17">Delta(14)-sterol reductase ERG24</fullName>
        <ecNumber evidence="3">1.3.1.70</ecNumber>
    </recommendedName>
    <alternativeName>
        <fullName evidence="19">C-14 sterol reductase ERG24</fullName>
    </alternativeName>
    <alternativeName>
        <fullName evidence="18">Sterol C14-reductase ERG24</fullName>
    </alternativeName>
</protein>
<keyword evidence="5 20" id="KW-0812">Transmembrane</keyword>
<evidence type="ECO:0000256" key="14">
    <source>
        <dbReference type="ARBA" id="ARBA00023221"/>
    </source>
</evidence>
<dbReference type="InterPro" id="IPR001171">
    <property type="entry name" value="ERG24_DHCR-like"/>
</dbReference>
<keyword evidence="11" id="KW-0443">Lipid metabolism</keyword>
<keyword evidence="6" id="KW-0521">NADP</keyword>
<evidence type="ECO:0000256" key="1">
    <source>
        <dbReference type="ARBA" id="ARBA00004141"/>
    </source>
</evidence>
<dbReference type="Gene3D" id="1.20.120.1630">
    <property type="match status" value="1"/>
</dbReference>
<feature type="transmembrane region" description="Helical" evidence="20">
    <location>
        <begin position="122"/>
        <end position="144"/>
    </location>
</feature>
<name>A0A1Y2FL05_9BASI</name>